<dbReference type="HOGENOM" id="CLU_900511_0_0_1"/>
<feature type="compositionally biased region" description="Pro residues" evidence="1">
    <location>
        <begin position="12"/>
        <end position="32"/>
    </location>
</feature>
<sequence>MARGRHTKQPAPDSPEPPPPSLCHPVVIPEPGPAQHVLPAHQPSQPATEAHPPHNHHPPVCYQSPPLVDSNMQESEYFNINDITDNSEDDDEEPPVPRARVAPSQNTVDMVNSMLTDPLATGTQPKPWSALNICHFFKKHKGEHTVCMPCKNMKAQNPGQFPPDCVYTYSAATSNTSLHFHIKKYHLEEFLAEAECQGWVVQIDSVRVMFSVGYNYATLHKVLSHPNVSIHLLPPAPPPRPNDELPAFSSPCPPPLGAGLPPFSISTLHCYLVRFIVADDQVSDYWSSLLQLVDVLMSLIFSQHHRVS</sequence>
<evidence type="ECO:0000313" key="2">
    <source>
        <dbReference type="EMBL" id="KIK14142.1"/>
    </source>
</evidence>
<name>A0A0C9YVD7_9AGAM</name>
<dbReference type="OrthoDB" id="2682950at2759"/>
<dbReference type="AlphaFoldDB" id="A0A0C9YVD7"/>
<protein>
    <submittedName>
        <fullName evidence="2">Unplaced genomic scaffold scaffold_269, whole genome shotgun sequence</fullName>
    </submittedName>
</protein>
<feature type="compositionally biased region" description="Acidic residues" evidence="1">
    <location>
        <begin position="85"/>
        <end position="94"/>
    </location>
</feature>
<evidence type="ECO:0000313" key="3">
    <source>
        <dbReference type="Proteomes" id="UP000054018"/>
    </source>
</evidence>
<reference evidence="2 3" key="1">
    <citation type="submission" date="2014-04" db="EMBL/GenBank/DDBJ databases">
        <authorList>
            <consortium name="DOE Joint Genome Institute"/>
            <person name="Kuo A."/>
            <person name="Kohler A."/>
            <person name="Costa M.D."/>
            <person name="Nagy L.G."/>
            <person name="Floudas D."/>
            <person name="Copeland A."/>
            <person name="Barry K.W."/>
            <person name="Cichocki N."/>
            <person name="Veneault-Fourrey C."/>
            <person name="LaButti K."/>
            <person name="Lindquist E.A."/>
            <person name="Lipzen A."/>
            <person name="Lundell T."/>
            <person name="Morin E."/>
            <person name="Murat C."/>
            <person name="Sun H."/>
            <person name="Tunlid A."/>
            <person name="Henrissat B."/>
            <person name="Grigoriev I.V."/>
            <person name="Hibbett D.S."/>
            <person name="Martin F."/>
            <person name="Nordberg H.P."/>
            <person name="Cantor M.N."/>
            <person name="Hua S.X."/>
        </authorList>
    </citation>
    <scope>NUCLEOTIDE SEQUENCE [LARGE SCALE GENOMIC DNA]</scope>
    <source>
        <strain evidence="2 3">441</strain>
    </source>
</reference>
<reference evidence="3" key="2">
    <citation type="submission" date="2015-01" db="EMBL/GenBank/DDBJ databases">
        <title>Evolutionary Origins and Diversification of the Mycorrhizal Mutualists.</title>
        <authorList>
            <consortium name="DOE Joint Genome Institute"/>
            <consortium name="Mycorrhizal Genomics Consortium"/>
            <person name="Kohler A."/>
            <person name="Kuo A."/>
            <person name="Nagy L.G."/>
            <person name="Floudas D."/>
            <person name="Copeland A."/>
            <person name="Barry K.W."/>
            <person name="Cichocki N."/>
            <person name="Veneault-Fourrey C."/>
            <person name="LaButti K."/>
            <person name="Lindquist E.A."/>
            <person name="Lipzen A."/>
            <person name="Lundell T."/>
            <person name="Morin E."/>
            <person name="Murat C."/>
            <person name="Riley R."/>
            <person name="Ohm R."/>
            <person name="Sun H."/>
            <person name="Tunlid A."/>
            <person name="Henrissat B."/>
            <person name="Grigoriev I.V."/>
            <person name="Hibbett D.S."/>
            <person name="Martin F."/>
        </authorList>
    </citation>
    <scope>NUCLEOTIDE SEQUENCE [LARGE SCALE GENOMIC DNA]</scope>
    <source>
        <strain evidence="3">441</strain>
    </source>
</reference>
<evidence type="ECO:0000256" key="1">
    <source>
        <dbReference type="SAM" id="MobiDB-lite"/>
    </source>
</evidence>
<dbReference type="EMBL" id="KN833953">
    <property type="protein sequence ID" value="KIK14142.1"/>
    <property type="molecule type" value="Genomic_DNA"/>
</dbReference>
<feature type="region of interest" description="Disordered" evidence="1">
    <location>
        <begin position="82"/>
        <end position="103"/>
    </location>
</feature>
<keyword evidence="3" id="KW-1185">Reference proteome</keyword>
<accession>A0A0C9YVD7</accession>
<organism evidence="2 3">
    <name type="scientific">Pisolithus microcarpus 441</name>
    <dbReference type="NCBI Taxonomy" id="765257"/>
    <lineage>
        <taxon>Eukaryota</taxon>
        <taxon>Fungi</taxon>
        <taxon>Dikarya</taxon>
        <taxon>Basidiomycota</taxon>
        <taxon>Agaricomycotina</taxon>
        <taxon>Agaricomycetes</taxon>
        <taxon>Agaricomycetidae</taxon>
        <taxon>Boletales</taxon>
        <taxon>Sclerodermatineae</taxon>
        <taxon>Pisolithaceae</taxon>
        <taxon>Pisolithus</taxon>
    </lineage>
</organism>
<proteinExistence type="predicted"/>
<gene>
    <name evidence="2" type="ORF">PISMIDRAFT_117566</name>
</gene>
<dbReference type="Proteomes" id="UP000054018">
    <property type="component" value="Unassembled WGS sequence"/>
</dbReference>
<feature type="region of interest" description="Disordered" evidence="1">
    <location>
        <begin position="1"/>
        <end position="68"/>
    </location>
</feature>